<evidence type="ECO:0000313" key="4">
    <source>
        <dbReference type="Proteomes" id="UP000324162"/>
    </source>
</evidence>
<dbReference type="RefSeq" id="WP_149615287.1">
    <property type="nucleotide sequence ID" value="NZ_SEUK01000056.1"/>
</dbReference>
<feature type="signal peptide" evidence="1">
    <location>
        <begin position="1"/>
        <end position="23"/>
    </location>
</feature>
<sequence>MNFRLNKTLSLLASCLMISAITACSNGAVSENISIEKQIVSTVELGPNQNMQGSQGAWLSNNNWLLASESKGLVLVNSQTDTNQIIAPGNFESLSVRALSSNAFLVASIDNNQDNVAIFKLQHVNKTWQLSELTRIISPQAQPDTVCLFANNITQTVTAFIADVRGLITETAIFDTAKNQPVNVSIREFPGVSEAAGCAVSDITSTLFISESNVGIWAINANAESQADKKPIALVAPFGELKNELGALFASSDGMIWFTSTENSLLYAYNPISNKLKHWRLNTNLNPESAAIKYTSNNTATAVIYNDTTGAYIQSQLSVKKIAVQKNRQNITQIHANAQTTPVNAFGDAADDPAIWVNPSDAENSLILGTDKRRGLMVYSLNGKLEQSLEVGRLNNVDLRQNSTIKNSTNTLITASNRTLNGISVFTVQANNNVKYIADIPTNLDEIYGLCMYSSNTGNYVFVNDKSGLYQQYKISENNEKITGKLVREFNLPSQPEGCSADDELGQLFVGEEDAGIWFIGAEPSTGTTPIMLQHINKQLVDDVEGMEIYHADNARYLVVSSQGDNSYVLYEIGNITQNTEVPSLKFSGKFSVIVDLNSGIDGTSETDGLTVTAKPLPGYPEGILIVQDGYNRMPQQPQNFKIIDWREVKKAIR</sequence>
<protein>
    <submittedName>
        <fullName evidence="3">Phytase</fullName>
    </submittedName>
</protein>
<gene>
    <name evidence="3" type="ORF">EU508_19795</name>
</gene>
<comment type="caution">
    <text evidence="3">The sequence shown here is derived from an EMBL/GenBank/DDBJ whole genome shotgun (WGS) entry which is preliminary data.</text>
</comment>
<evidence type="ECO:0000313" key="3">
    <source>
        <dbReference type="EMBL" id="KAA1156332.1"/>
    </source>
</evidence>
<dbReference type="GO" id="GO:0016158">
    <property type="term" value="F:inositol hexakisphosphate 3-phosphatase activity"/>
    <property type="evidence" value="ECO:0007669"/>
    <property type="project" value="InterPro"/>
</dbReference>
<dbReference type="SUPFAM" id="SSF50956">
    <property type="entry name" value="Thermostable phytase (3-phytase)"/>
    <property type="match status" value="2"/>
</dbReference>
<accession>A0AB73BB30</accession>
<dbReference type="EMBL" id="SEUK01000056">
    <property type="protein sequence ID" value="KAA1156332.1"/>
    <property type="molecule type" value="Genomic_DNA"/>
</dbReference>
<dbReference type="Gene3D" id="2.120.10.30">
    <property type="entry name" value="TolB, C-terminal domain"/>
    <property type="match status" value="2"/>
</dbReference>
<dbReference type="AlphaFoldDB" id="A0AB73BB30"/>
<keyword evidence="1" id="KW-0732">Signal</keyword>
<dbReference type="InterPro" id="IPR003431">
    <property type="entry name" value="B-propeller_Phytase"/>
</dbReference>
<dbReference type="PROSITE" id="PS51257">
    <property type="entry name" value="PROKAR_LIPOPROTEIN"/>
    <property type="match status" value="1"/>
</dbReference>
<feature type="domain" description="BPP" evidence="2">
    <location>
        <begin position="324"/>
        <end position="653"/>
    </location>
</feature>
<dbReference type="InterPro" id="IPR011042">
    <property type="entry name" value="6-blade_b-propeller_TolB-like"/>
</dbReference>
<organism evidence="3 4">
    <name type="scientific">Pseudoalteromonas fuliginea</name>
    <dbReference type="NCBI Taxonomy" id="1872678"/>
    <lineage>
        <taxon>Bacteria</taxon>
        <taxon>Pseudomonadati</taxon>
        <taxon>Pseudomonadota</taxon>
        <taxon>Gammaproteobacteria</taxon>
        <taxon>Alteromonadales</taxon>
        <taxon>Pseudoalteromonadaceae</taxon>
        <taxon>Pseudoalteromonas</taxon>
    </lineage>
</organism>
<dbReference type="Proteomes" id="UP000324162">
    <property type="component" value="Unassembled WGS sequence"/>
</dbReference>
<reference evidence="3 4" key="1">
    <citation type="submission" date="2019-01" db="EMBL/GenBank/DDBJ databases">
        <title>Genome sequences of marine Pseudoalteromonas species.</title>
        <authorList>
            <person name="Boraston A.B."/>
            <person name="Hehemann J.-H."/>
            <person name="Vickers C.J."/>
            <person name="Salama-Alber O."/>
            <person name="Abe K."/>
            <person name="Hettle A.J."/>
        </authorList>
    </citation>
    <scope>NUCLEOTIDE SEQUENCE [LARGE SCALE GENOMIC DNA]</scope>
    <source>
        <strain evidence="3 4">PS42</strain>
    </source>
</reference>
<evidence type="ECO:0000256" key="1">
    <source>
        <dbReference type="SAM" id="SignalP"/>
    </source>
</evidence>
<dbReference type="PROSITE" id="PS51662">
    <property type="entry name" value="BP_PHYTASE"/>
    <property type="match status" value="2"/>
</dbReference>
<proteinExistence type="predicted"/>
<name>A0AB73BB30_9GAMM</name>
<feature type="domain" description="BPP" evidence="2">
    <location>
        <begin position="29"/>
        <end position="317"/>
    </location>
</feature>
<dbReference type="Pfam" id="PF02333">
    <property type="entry name" value="Phytase"/>
    <property type="match status" value="1"/>
</dbReference>
<evidence type="ECO:0000259" key="2">
    <source>
        <dbReference type="PROSITE" id="PS51662"/>
    </source>
</evidence>
<feature type="chain" id="PRO_5044505828" evidence="1">
    <location>
        <begin position="24"/>
        <end position="654"/>
    </location>
</feature>